<keyword evidence="2" id="KW-1185">Reference proteome</keyword>
<dbReference type="Proteomes" id="UP001612741">
    <property type="component" value="Unassembled WGS sequence"/>
</dbReference>
<dbReference type="InterPro" id="IPR055602">
    <property type="entry name" value="DUF7178"/>
</dbReference>
<name>A0ABW7YJF8_9ACTN</name>
<evidence type="ECO:0000313" key="2">
    <source>
        <dbReference type="Proteomes" id="UP001612741"/>
    </source>
</evidence>
<protein>
    <submittedName>
        <fullName evidence="1">Uncharacterized protein</fullName>
    </submittedName>
</protein>
<proteinExistence type="predicted"/>
<evidence type="ECO:0000313" key="1">
    <source>
        <dbReference type="EMBL" id="MFI6495973.1"/>
    </source>
</evidence>
<dbReference type="Pfam" id="PF23802">
    <property type="entry name" value="DUF7178"/>
    <property type="match status" value="1"/>
</dbReference>
<dbReference type="EMBL" id="JBITGY010000001">
    <property type="protein sequence ID" value="MFI6495973.1"/>
    <property type="molecule type" value="Genomic_DNA"/>
</dbReference>
<accession>A0ABW7YJF8</accession>
<organism evidence="1 2">
    <name type="scientific">Nonomuraea typhae</name>
    <dbReference type="NCBI Taxonomy" id="2603600"/>
    <lineage>
        <taxon>Bacteria</taxon>
        <taxon>Bacillati</taxon>
        <taxon>Actinomycetota</taxon>
        <taxon>Actinomycetes</taxon>
        <taxon>Streptosporangiales</taxon>
        <taxon>Streptosporangiaceae</taxon>
        <taxon>Nonomuraea</taxon>
    </lineage>
</organism>
<comment type="caution">
    <text evidence="1">The sequence shown here is derived from an EMBL/GenBank/DDBJ whole genome shotgun (WGS) entry which is preliminary data.</text>
</comment>
<reference evidence="1 2" key="1">
    <citation type="submission" date="2024-10" db="EMBL/GenBank/DDBJ databases">
        <title>The Natural Products Discovery Center: Release of the First 8490 Sequenced Strains for Exploring Actinobacteria Biosynthetic Diversity.</title>
        <authorList>
            <person name="Kalkreuter E."/>
            <person name="Kautsar S.A."/>
            <person name="Yang D."/>
            <person name="Bader C.D."/>
            <person name="Teijaro C.N."/>
            <person name="Fluegel L."/>
            <person name="Davis C.M."/>
            <person name="Simpson J.R."/>
            <person name="Lauterbach L."/>
            <person name="Steele A.D."/>
            <person name="Gui C."/>
            <person name="Meng S."/>
            <person name="Li G."/>
            <person name="Viehrig K."/>
            <person name="Ye F."/>
            <person name="Su P."/>
            <person name="Kiefer A.F."/>
            <person name="Nichols A."/>
            <person name="Cepeda A.J."/>
            <person name="Yan W."/>
            <person name="Fan B."/>
            <person name="Jiang Y."/>
            <person name="Adhikari A."/>
            <person name="Zheng C.-J."/>
            <person name="Schuster L."/>
            <person name="Cowan T.M."/>
            <person name="Smanski M.J."/>
            <person name="Chevrette M.G."/>
            <person name="De Carvalho L.P.S."/>
            <person name="Shen B."/>
        </authorList>
    </citation>
    <scope>NUCLEOTIDE SEQUENCE [LARGE SCALE GENOMIC DNA]</scope>
    <source>
        <strain evidence="1 2">NPDC050545</strain>
    </source>
</reference>
<gene>
    <name evidence="1" type="ORF">ACIBG2_01230</name>
</gene>
<sequence length="198" mass="21614">MSNTTFPLIDIKSDDETRQIYVKNIIAVYESTTADQLARGRAWYQTAHDLALMISGGNIQAGAGVIAALSANKRWADNVKLATRAFVAGKATGHVGDALRKATRIMAGESPENVLPMDSKTGHFYRCIVNPTDSDAICLDRHAHDIAVGTRYGDHERGLSSKGRYALLASIYREAATRLGELPQVVQAVTWVAWIESR</sequence>
<dbReference type="RefSeq" id="WP_397077808.1">
    <property type="nucleotide sequence ID" value="NZ_JBITGY010000001.1"/>
</dbReference>